<dbReference type="PANTHER" id="PTHR36057:SF1">
    <property type="entry name" value="LIPOPROTEIN LIPID ATTACHMENT SITE-LIKE PROTEIN, PUTATIVE (DUF1223)-RELATED"/>
    <property type="match status" value="1"/>
</dbReference>
<dbReference type="EMBL" id="JACCKB010000029">
    <property type="protein sequence ID" value="NYZ67776.1"/>
    <property type="molecule type" value="Genomic_DNA"/>
</dbReference>
<evidence type="ECO:0000313" key="2">
    <source>
        <dbReference type="Proteomes" id="UP000569732"/>
    </source>
</evidence>
<accession>A0A853IJE5</accession>
<dbReference type="Proteomes" id="UP000569732">
    <property type="component" value="Unassembled WGS sequence"/>
</dbReference>
<keyword evidence="2" id="KW-1185">Reference proteome</keyword>
<dbReference type="SUPFAM" id="SSF52833">
    <property type="entry name" value="Thioredoxin-like"/>
    <property type="match status" value="1"/>
</dbReference>
<gene>
    <name evidence="1" type="ORF">H0A36_17320</name>
</gene>
<dbReference type="RefSeq" id="WP_180569795.1">
    <property type="nucleotide sequence ID" value="NZ_JACCKB010000029.1"/>
</dbReference>
<organism evidence="1 2">
    <name type="scientific">Spartinivicinus marinus</name>
    <dbReference type="NCBI Taxonomy" id="2994442"/>
    <lineage>
        <taxon>Bacteria</taxon>
        <taxon>Pseudomonadati</taxon>
        <taxon>Pseudomonadota</taxon>
        <taxon>Gammaproteobacteria</taxon>
        <taxon>Oceanospirillales</taxon>
        <taxon>Zooshikellaceae</taxon>
        <taxon>Spartinivicinus</taxon>
    </lineage>
</organism>
<dbReference type="Pfam" id="PF06764">
    <property type="entry name" value="DUF1223"/>
    <property type="match status" value="1"/>
</dbReference>
<dbReference type="PANTHER" id="PTHR36057">
    <property type="match status" value="1"/>
</dbReference>
<dbReference type="InterPro" id="IPR036249">
    <property type="entry name" value="Thioredoxin-like_sf"/>
</dbReference>
<reference evidence="1 2" key="1">
    <citation type="submission" date="2020-07" db="EMBL/GenBank/DDBJ databases">
        <title>Endozoicomonas sp. nov., isolated from sediment.</title>
        <authorList>
            <person name="Gu T."/>
        </authorList>
    </citation>
    <scope>NUCLEOTIDE SEQUENCE [LARGE SCALE GENOMIC DNA]</scope>
    <source>
        <strain evidence="1 2">SM1973</strain>
    </source>
</reference>
<proteinExistence type="predicted"/>
<dbReference type="AlphaFoldDB" id="A0A853IJE5"/>
<comment type="caution">
    <text evidence="1">The sequence shown here is derived from an EMBL/GenBank/DDBJ whole genome shotgun (WGS) entry which is preliminary data.</text>
</comment>
<dbReference type="InterPro" id="IPR010634">
    <property type="entry name" value="DUF1223"/>
</dbReference>
<evidence type="ECO:0000313" key="1">
    <source>
        <dbReference type="EMBL" id="NYZ67776.1"/>
    </source>
</evidence>
<name>A0A853IJE5_9GAMM</name>
<protein>
    <submittedName>
        <fullName evidence="1">DUF1223 domain-containing protein</fullName>
    </submittedName>
</protein>
<sequence>MNDVIRYFLLVITGLVSLNAMGQQFSHQGPPARIVELYTSEGCSSCPPADRSLSKLTAAPGLWQDVIPLAFHVDYWNWLGWKDRFSKAEFSARQRALSANGNVRSVYTPGWVVDGAEWRGWFKGQGLPRQKSQPAPELTIDLTNNQATVTFAKTGNWQANFALLGFNLQTAIKSGENRGKNLAHDFVVLDFQQQVREQSVWQFTIPVELLNNQKLAVVSWITRPERFRPVQTVAGWLEK</sequence>